<gene>
    <name evidence="1" type="ORF">CAMP_LOCUS485</name>
</gene>
<comment type="caution">
    <text evidence="1">The sequence shown here is derived from an EMBL/GenBank/DDBJ whole genome shotgun (WGS) entry which is preliminary data.</text>
</comment>
<evidence type="ECO:0000313" key="1">
    <source>
        <dbReference type="EMBL" id="CAI5437848.1"/>
    </source>
</evidence>
<dbReference type="AlphaFoldDB" id="A0A9P1I3V1"/>
<proteinExistence type="predicted"/>
<protein>
    <recommendedName>
        <fullName evidence="3">Oxidative stress-responsive serine-rich protein 1</fullName>
    </recommendedName>
</protein>
<evidence type="ECO:0000313" key="2">
    <source>
        <dbReference type="Proteomes" id="UP001152747"/>
    </source>
</evidence>
<evidence type="ECO:0008006" key="3">
    <source>
        <dbReference type="Google" id="ProtNLM"/>
    </source>
</evidence>
<name>A0A9P1I3V1_9PELO</name>
<keyword evidence="2" id="KW-1185">Reference proteome</keyword>
<accession>A0A9P1I3V1</accession>
<reference evidence="1" key="1">
    <citation type="submission" date="2022-11" db="EMBL/GenBank/DDBJ databases">
        <authorList>
            <person name="Kikuchi T."/>
        </authorList>
    </citation>
    <scope>NUCLEOTIDE SEQUENCE</scope>
    <source>
        <strain evidence="1">PS1010</strain>
    </source>
</reference>
<dbReference type="EMBL" id="CANHGI010000001">
    <property type="protein sequence ID" value="CAI5437848.1"/>
    <property type="molecule type" value="Genomic_DNA"/>
</dbReference>
<organism evidence="1 2">
    <name type="scientific">Caenorhabditis angaria</name>
    <dbReference type="NCBI Taxonomy" id="860376"/>
    <lineage>
        <taxon>Eukaryota</taxon>
        <taxon>Metazoa</taxon>
        <taxon>Ecdysozoa</taxon>
        <taxon>Nematoda</taxon>
        <taxon>Chromadorea</taxon>
        <taxon>Rhabditida</taxon>
        <taxon>Rhabditina</taxon>
        <taxon>Rhabditomorpha</taxon>
        <taxon>Rhabditoidea</taxon>
        <taxon>Rhabditidae</taxon>
        <taxon>Peloderinae</taxon>
        <taxon>Caenorhabditis</taxon>
    </lineage>
</organism>
<dbReference type="Proteomes" id="UP001152747">
    <property type="component" value="Unassembled WGS sequence"/>
</dbReference>
<dbReference type="OrthoDB" id="5802147at2759"/>
<sequence length="165" mass="18599">MAADESLIDSSSPPPSTSNFTFFETKDDVFLCDFEKLAIDCDRVQQQKAVQKMSPTGGNYELRTPKYKQGRFTPYSVPINMRWRRLSLSNSSNDPETMSKAILKGDVEPLKLCLIDRKDLTNAPCSVQAARPPSPDEDVDELSEYFAHFVRVESKMSALAESMYV</sequence>